<dbReference type="PANTHER" id="PTHR43459:SF1">
    <property type="entry name" value="EG:BACN32G11.4 PROTEIN"/>
    <property type="match status" value="1"/>
</dbReference>
<dbReference type="Pfam" id="PF00378">
    <property type="entry name" value="ECH_1"/>
    <property type="match status" value="1"/>
</dbReference>
<sequence>MTGGGEATVQGLRSELSDGVLWLTIDRPKRMNAVDLATTKALREAVDAAGENPDVRTVVITGAGAAFCTGADLAAGAENPVDPAVTMDTANALIRSIATVPVPVIAAVNGPAAGFGVSIAIAADFTYAAESAYFFLSFVNVGLMVDGGSSLLVPAAIGRARAAEMALLGNRVSAADADRFGLVAKTLPDDQLLEHVRTVAARTATGPRRALALTKQALNASTLGALDEALEREKAGQAELLTSADFFEGATAMLQKRPPAVRLTTCGVLGTAFAVCCRGPSRGCTPLWTSGLSDRPAHERRAPRCVRSFEISRIHVNKRPGADPSASVMCVTTQRCRARRFAPRPLERNSR</sequence>
<dbReference type="Proteomes" id="UP001275440">
    <property type="component" value="Unassembled WGS sequence"/>
</dbReference>
<gene>
    <name evidence="2" type="ORF">F8M49_22805</name>
</gene>
<dbReference type="InterPro" id="IPR029045">
    <property type="entry name" value="ClpP/crotonase-like_dom_sf"/>
</dbReference>
<dbReference type="Gene3D" id="1.10.12.10">
    <property type="entry name" value="Lyase 2-enoyl-coa Hydratase, Chain A, domain 2"/>
    <property type="match status" value="1"/>
</dbReference>
<protein>
    <submittedName>
        <fullName evidence="2">Enoyl-CoA hydratase</fullName>
    </submittedName>
</protein>
<organism evidence="2 3">
    <name type="scientific">Rhodococcus zopfii</name>
    <dbReference type="NCBI Taxonomy" id="43772"/>
    <lineage>
        <taxon>Bacteria</taxon>
        <taxon>Bacillati</taxon>
        <taxon>Actinomycetota</taxon>
        <taxon>Actinomycetes</taxon>
        <taxon>Mycobacteriales</taxon>
        <taxon>Nocardiaceae</taxon>
        <taxon>Rhodococcus</taxon>
    </lineage>
</organism>
<evidence type="ECO:0000256" key="1">
    <source>
        <dbReference type="ARBA" id="ARBA00005254"/>
    </source>
</evidence>
<name>A0ABU3WU40_9NOCA</name>
<dbReference type="InterPro" id="IPR001753">
    <property type="entry name" value="Enoyl-CoA_hydra/iso"/>
</dbReference>
<comment type="similarity">
    <text evidence="1">Belongs to the enoyl-CoA hydratase/isomerase family.</text>
</comment>
<dbReference type="Gene3D" id="3.90.226.10">
    <property type="entry name" value="2-enoyl-CoA Hydratase, Chain A, domain 1"/>
    <property type="match status" value="1"/>
</dbReference>
<accession>A0ABU3WU40</accession>
<dbReference type="PANTHER" id="PTHR43459">
    <property type="entry name" value="ENOYL-COA HYDRATASE"/>
    <property type="match status" value="1"/>
</dbReference>
<reference evidence="2 3" key="1">
    <citation type="submission" date="2019-10" db="EMBL/GenBank/DDBJ databases">
        <title>Draft Genome Assembly of Rhodococcus zopfii DSM44189.</title>
        <authorList>
            <person name="Sutton J.M."/>
            <person name="Akob D.M."/>
            <person name="Bushman T.J."/>
        </authorList>
    </citation>
    <scope>NUCLEOTIDE SEQUENCE [LARGE SCALE GENOMIC DNA]</scope>
    <source>
        <strain evidence="2 3">DSM 44189</strain>
    </source>
</reference>
<keyword evidence="3" id="KW-1185">Reference proteome</keyword>
<evidence type="ECO:0000313" key="3">
    <source>
        <dbReference type="Proteomes" id="UP001275440"/>
    </source>
</evidence>
<dbReference type="EMBL" id="WBMO01000005">
    <property type="protein sequence ID" value="MDV2477508.1"/>
    <property type="molecule type" value="Genomic_DNA"/>
</dbReference>
<proteinExistence type="inferred from homology"/>
<dbReference type="CDD" id="cd06558">
    <property type="entry name" value="crotonase-like"/>
    <property type="match status" value="1"/>
</dbReference>
<evidence type="ECO:0000313" key="2">
    <source>
        <dbReference type="EMBL" id="MDV2477508.1"/>
    </source>
</evidence>
<dbReference type="SUPFAM" id="SSF52096">
    <property type="entry name" value="ClpP/crotonase"/>
    <property type="match status" value="1"/>
</dbReference>
<comment type="caution">
    <text evidence="2">The sequence shown here is derived from an EMBL/GenBank/DDBJ whole genome shotgun (WGS) entry which is preliminary data.</text>
</comment>
<dbReference type="InterPro" id="IPR014748">
    <property type="entry name" value="Enoyl-CoA_hydra_C"/>
</dbReference>